<evidence type="ECO:0000313" key="1">
    <source>
        <dbReference type="EMBL" id="KON87372.1"/>
    </source>
</evidence>
<accession>A0A0M0GCV6</accession>
<dbReference type="EMBL" id="LGUF01000007">
    <property type="protein sequence ID" value="KON87372.1"/>
    <property type="molecule type" value="Genomic_DNA"/>
</dbReference>
<organism evidence="1 2">
    <name type="scientific">Sporosarcina globispora</name>
    <name type="common">Bacillus globisporus</name>
    <dbReference type="NCBI Taxonomy" id="1459"/>
    <lineage>
        <taxon>Bacteria</taxon>
        <taxon>Bacillati</taxon>
        <taxon>Bacillota</taxon>
        <taxon>Bacilli</taxon>
        <taxon>Bacillales</taxon>
        <taxon>Caryophanaceae</taxon>
        <taxon>Sporosarcina</taxon>
    </lineage>
</organism>
<gene>
    <name evidence="1" type="ORF">AF332_11415</name>
</gene>
<evidence type="ECO:0000313" key="2">
    <source>
        <dbReference type="Proteomes" id="UP000037109"/>
    </source>
</evidence>
<reference evidence="2" key="1">
    <citation type="submission" date="2015-07" db="EMBL/GenBank/DDBJ databases">
        <title>Fjat-10036 dsm4.</title>
        <authorList>
            <person name="Liu B."/>
            <person name="Wang J."/>
            <person name="Zhu Y."/>
            <person name="Liu G."/>
            <person name="Chen Q."/>
            <person name="Chen Z."/>
            <person name="Lan J."/>
            <person name="Che J."/>
            <person name="Ge C."/>
            <person name="Shi H."/>
            <person name="Pan Z."/>
            <person name="Liu X."/>
        </authorList>
    </citation>
    <scope>NUCLEOTIDE SEQUENCE [LARGE SCALE GENOMIC DNA]</scope>
    <source>
        <strain evidence="2">DSM 4</strain>
    </source>
</reference>
<proteinExistence type="predicted"/>
<name>A0A0M0GCV6_SPOGL</name>
<dbReference type="STRING" id="1459.AF332_11415"/>
<dbReference type="PATRIC" id="fig|1459.3.peg.2445"/>
<dbReference type="RefSeq" id="WP_053434720.1">
    <property type="nucleotide sequence ID" value="NZ_LGUF01000007.1"/>
</dbReference>
<keyword evidence="2" id="KW-1185">Reference proteome</keyword>
<sequence length="99" mass="11717">MITINKVLLHDKKRLKHFSQVLLYYKDIHCNSIVETNLKTLESKINYVMVLHGGSEEADKEIRAKGYKPDQNILDELQQEEKEMILETIRQSEILKKYL</sequence>
<comment type="caution">
    <text evidence="1">The sequence shown here is derived from an EMBL/GenBank/DDBJ whole genome shotgun (WGS) entry which is preliminary data.</text>
</comment>
<protein>
    <submittedName>
        <fullName evidence="1">Uncharacterized protein</fullName>
    </submittedName>
</protein>
<dbReference type="AlphaFoldDB" id="A0A0M0GCV6"/>
<dbReference type="Proteomes" id="UP000037109">
    <property type="component" value="Unassembled WGS sequence"/>
</dbReference>